<reference evidence="2 3" key="1">
    <citation type="submission" date="2016-08" db="EMBL/GenBank/DDBJ databases">
        <title>A Parts List for Fungal Cellulosomes Revealed by Comparative Genomics.</title>
        <authorList>
            <consortium name="DOE Joint Genome Institute"/>
            <person name="Haitjema C.H."/>
            <person name="Gilmore S.P."/>
            <person name="Henske J.K."/>
            <person name="Solomon K.V."/>
            <person name="De Groot R."/>
            <person name="Kuo A."/>
            <person name="Mondo S.J."/>
            <person name="Salamov A.A."/>
            <person name="Labutti K."/>
            <person name="Zhao Z."/>
            <person name="Chiniquy J."/>
            <person name="Barry K."/>
            <person name="Brewer H.M."/>
            <person name="Purvine S.O."/>
            <person name="Wright A.T."/>
            <person name="Boxma B."/>
            <person name="Van Alen T."/>
            <person name="Hackstein J.H."/>
            <person name="Baker S.E."/>
            <person name="Grigoriev I.V."/>
            <person name="O'Malley M.A."/>
        </authorList>
    </citation>
    <scope>NUCLEOTIDE SEQUENCE [LARGE SCALE GENOMIC DNA]</scope>
    <source>
        <strain evidence="2 3">G1</strain>
    </source>
</reference>
<protein>
    <submittedName>
        <fullName evidence="2">Uncharacterized protein</fullName>
    </submittedName>
</protein>
<feature type="region of interest" description="Disordered" evidence="1">
    <location>
        <begin position="1"/>
        <end position="189"/>
    </location>
</feature>
<feature type="region of interest" description="Disordered" evidence="1">
    <location>
        <begin position="326"/>
        <end position="345"/>
    </location>
</feature>
<name>A0A1Y2B0A9_9FUNG</name>
<evidence type="ECO:0000313" key="3">
    <source>
        <dbReference type="Proteomes" id="UP000193920"/>
    </source>
</evidence>
<dbReference type="AlphaFoldDB" id="A0A1Y2B0A9"/>
<feature type="compositionally biased region" description="Basic and acidic residues" evidence="1">
    <location>
        <begin position="173"/>
        <end position="185"/>
    </location>
</feature>
<dbReference type="Gene3D" id="3.50.50.60">
    <property type="entry name" value="FAD/NAD(P)-binding domain"/>
    <property type="match status" value="1"/>
</dbReference>
<proteinExistence type="predicted"/>
<feature type="compositionally biased region" description="Basic and acidic residues" evidence="1">
    <location>
        <begin position="223"/>
        <end position="244"/>
    </location>
</feature>
<feature type="compositionally biased region" description="Basic and acidic residues" evidence="1">
    <location>
        <begin position="253"/>
        <end position="272"/>
    </location>
</feature>
<dbReference type="EMBL" id="MCOG01000192">
    <property type="protein sequence ID" value="ORY27525.1"/>
    <property type="molecule type" value="Genomic_DNA"/>
</dbReference>
<dbReference type="STRING" id="1754190.A0A1Y2B0A9"/>
<dbReference type="InterPro" id="IPR036188">
    <property type="entry name" value="FAD/NAD-bd_sf"/>
</dbReference>
<organism evidence="2 3">
    <name type="scientific">Neocallimastix californiae</name>
    <dbReference type="NCBI Taxonomy" id="1754190"/>
    <lineage>
        <taxon>Eukaryota</taxon>
        <taxon>Fungi</taxon>
        <taxon>Fungi incertae sedis</taxon>
        <taxon>Chytridiomycota</taxon>
        <taxon>Chytridiomycota incertae sedis</taxon>
        <taxon>Neocallimastigomycetes</taxon>
        <taxon>Neocallimastigales</taxon>
        <taxon>Neocallimastigaceae</taxon>
        <taxon>Neocallimastix</taxon>
    </lineage>
</organism>
<evidence type="ECO:0000313" key="2">
    <source>
        <dbReference type="EMBL" id="ORY27525.1"/>
    </source>
</evidence>
<comment type="caution">
    <text evidence="2">The sequence shown here is derived from an EMBL/GenBank/DDBJ whole genome shotgun (WGS) entry which is preliminary data.</text>
</comment>
<feature type="compositionally biased region" description="Basic and acidic residues" evidence="1">
    <location>
        <begin position="21"/>
        <end position="146"/>
    </location>
</feature>
<accession>A0A1Y2B0A9</accession>
<gene>
    <name evidence="2" type="ORF">LY90DRAFT_513398</name>
</gene>
<evidence type="ECO:0000256" key="1">
    <source>
        <dbReference type="SAM" id="MobiDB-lite"/>
    </source>
</evidence>
<sequence>MPYEYTPPRIEPPQKIIKKIPNKERIEKEEIYNERMKRRREMELELERKRKEEEARKKAEEEARRKAEEEAKRKAEEEAKRKAEEEAKRKAGEEAKRKAEEEAKRKAEEEERKKKAEEDAKRRKEEAALAKKRMDEDAKLMSDLRRRGGGSSSPIPRPLSRNSLYVLNQQQNAKKEFSSKPKDFPSKNLSGLVSKRMSFFAQVSDDVKKPELVKKVSKINVKKWETITAGKEEPKPKPKEEPKPKNNGPTWSERQKALAKQKEEEKKRKEELLRKGREEDEILIKEALEEQRKKKEAEKERLRLLKEEEERNHVKQLPQEFEKEALENNKKKEKQKAMDEEESARLRREAEYAKAEKLLKENKDNTPKKALFVAMIGDALLEPYWEQNNGLAYSTLSAMDLAWILQMMGEPEKWSVECNGGMEGPSILTKHEKMYWQFLACTTDNLQSQERYSIDPLVRYDRVGKRMKIEHQQIVSKLMNEKYPSTNMTRKSDKRISVWTTPGLN</sequence>
<keyword evidence="3" id="KW-1185">Reference proteome</keyword>
<dbReference type="OrthoDB" id="20799at2759"/>
<feature type="compositionally biased region" description="Low complexity" evidence="1">
    <location>
        <begin position="152"/>
        <end position="164"/>
    </location>
</feature>
<dbReference type="Proteomes" id="UP000193920">
    <property type="component" value="Unassembled WGS sequence"/>
</dbReference>
<feature type="region of interest" description="Disordered" evidence="1">
    <location>
        <begin position="223"/>
        <end position="272"/>
    </location>
</feature>